<reference evidence="1 2" key="1">
    <citation type="submission" date="2020-01" db="EMBL/GenBank/DDBJ databases">
        <title>Identification and distribution of gene clusters putatively required for synthesis of sphingolipid metabolism inhibitors in phylogenetically diverse species of the filamentous fungus Fusarium.</title>
        <authorList>
            <person name="Kim H.-S."/>
            <person name="Busman M."/>
            <person name="Brown D.W."/>
            <person name="Divon H."/>
            <person name="Uhlig S."/>
            <person name="Proctor R.H."/>
        </authorList>
    </citation>
    <scope>NUCLEOTIDE SEQUENCE [LARGE SCALE GENOMIC DNA]</scope>
    <source>
        <strain evidence="1 2">NRRL 13308</strain>
    </source>
</reference>
<dbReference type="Proteomes" id="UP000536711">
    <property type="component" value="Unassembled WGS sequence"/>
</dbReference>
<gene>
    <name evidence="1" type="ORF">FACUT_13335</name>
</gene>
<accession>A0A8H4N8S2</accession>
<comment type="caution">
    <text evidence="1">The sequence shown here is derived from an EMBL/GenBank/DDBJ whole genome shotgun (WGS) entry which is preliminary data.</text>
</comment>
<dbReference type="AlphaFoldDB" id="A0A8H4N8S2"/>
<name>A0A8H4N8S2_9HYPO</name>
<dbReference type="EMBL" id="JAADJF010000541">
    <property type="protein sequence ID" value="KAF4415515.1"/>
    <property type="molecule type" value="Genomic_DNA"/>
</dbReference>
<evidence type="ECO:0000313" key="2">
    <source>
        <dbReference type="Proteomes" id="UP000536711"/>
    </source>
</evidence>
<protein>
    <submittedName>
        <fullName evidence="1">Uncharacterized protein</fullName>
    </submittedName>
</protein>
<evidence type="ECO:0000313" key="1">
    <source>
        <dbReference type="EMBL" id="KAF4415515.1"/>
    </source>
</evidence>
<proteinExistence type="predicted"/>
<sequence>MPSSTANQSYNYPVYSNTSGGSTYTGGHAASNNTMLNQWATTPDSTERFYVTGQRTGHGVWEGMNKTMAFDRDFNRTK</sequence>
<dbReference type="OrthoDB" id="5080544at2759"/>
<organism evidence="1 2">
    <name type="scientific">Fusarium acutatum</name>
    <dbReference type="NCBI Taxonomy" id="78861"/>
    <lineage>
        <taxon>Eukaryota</taxon>
        <taxon>Fungi</taxon>
        <taxon>Dikarya</taxon>
        <taxon>Ascomycota</taxon>
        <taxon>Pezizomycotina</taxon>
        <taxon>Sordariomycetes</taxon>
        <taxon>Hypocreomycetidae</taxon>
        <taxon>Hypocreales</taxon>
        <taxon>Nectriaceae</taxon>
        <taxon>Fusarium</taxon>
        <taxon>Fusarium fujikuroi species complex</taxon>
    </lineage>
</organism>
<keyword evidence="2" id="KW-1185">Reference proteome</keyword>